<protein>
    <submittedName>
        <fullName evidence="2">Pilus assembly protein TadG-related protein</fullName>
    </submittedName>
</protein>
<dbReference type="Pfam" id="PF13400">
    <property type="entry name" value="Tad"/>
    <property type="match status" value="1"/>
</dbReference>
<dbReference type="Proteomes" id="UP001139488">
    <property type="component" value="Unassembled WGS sequence"/>
</dbReference>
<dbReference type="AlphaFoldDB" id="A0A9X2AWC4"/>
<gene>
    <name evidence="2" type="ORF">LNL84_09755</name>
</gene>
<accession>A0A9X2AWC4</accession>
<evidence type="ECO:0000313" key="3">
    <source>
        <dbReference type="Proteomes" id="UP001139488"/>
    </source>
</evidence>
<keyword evidence="3" id="KW-1185">Reference proteome</keyword>
<proteinExistence type="predicted"/>
<dbReference type="RefSeq" id="WP_244357049.1">
    <property type="nucleotide sequence ID" value="NZ_JAJNNZ010000006.1"/>
</dbReference>
<dbReference type="EMBL" id="JAJNNZ010000006">
    <property type="protein sequence ID" value="MCJ2377111.1"/>
    <property type="molecule type" value="Genomic_DNA"/>
</dbReference>
<evidence type="ECO:0000313" key="2">
    <source>
        <dbReference type="EMBL" id="MCJ2377111.1"/>
    </source>
</evidence>
<evidence type="ECO:0000259" key="1">
    <source>
        <dbReference type="Pfam" id="PF13400"/>
    </source>
</evidence>
<reference evidence="2" key="1">
    <citation type="submission" date="2021-11" db="EMBL/GenBank/DDBJ databases">
        <title>Vibrio ZSDE26 sp. nov. and Vibrio ZSDZ34 sp. nov., isolated from coastal seawater in Qingdao.</title>
        <authorList>
            <person name="Zhang P."/>
        </authorList>
    </citation>
    <scope>NUCLEOTIDE SEQUENCE</scope>
    <source>
        <strain evidence="2">ZSDZ34</strain>
    </source>
</reference>
<feature type="domain" description="Putative Flp pilus-assembly TadG-like N-terminal" evidence="1">
    <location>
        <begin position="18"/>
        <end position="62"/>
    </location>
</feature>
<comment type="caution">
    <text evidence="2">The sequence shown here is derived from an EMBL/GenBank/DDBJ whole genome shotgun (WGS) entry which is preliminary data.</text>
</comment>
<name>A0A9X2AWC4_9VIBR</name>
<sequence>MKYSNDYKISMKKQSGITLVFFTAIFILFMMFAAFAFDVNHAMLNKTRFQNAVDAAALAGAVKASDGKSDEVARQAAIDTVAALFSAAGNTEVSETDEFVLVQFSNDPQDFSNAAIAAYDSDGDTYIRVSVSNVPLRSFIVSMFGISKVGAASAVAGPSSEITTACNVVPMAVCAGTGSTEDDVLGYEFGEIYALKVGDGSETSMTSGNYQLLDFGSGGNTVGEALAGGFTECVTFAEQITTQSQPGNVIGPVGKGLNTRFGDHDPQHTAEDYPSDLYIEEFIPTKTTNDDGSVTYSNDSDIEDYYEHYRTEAAKCNGTSSGNCTSGDPGRRILPVPMINCDEAKNGSTPLKIEAVGCFFMLKKAPTDNGDKEGVVGQFIEDCTIENGSTGIEPGDEGVYKIQLYKDPSSGES</sequence>
<organism evidence="2 3">
    <name type="scientific">Vibrio gelatinilyticus</name>
    <dbReference type="NCBI Taxonomy" id="2893468"/>
    <lineage>
        <taxon>Bacteria</taxon>
        <taxon>Pseudomonadati</taxon>
        <taxon>Pseudomonadota</taxon>
        <taxon>Gammaproteobacteria</taxon>
        <taxon>Vibrionales</taxon>
        <taxon>Vibrionaceae</taxon>
        <taxon>Vibrio</taxon>
    </lineage>
</organism>
<dbReference type="InterPro" id="IPR028087">
    <property type="entry name" value="Tad_N"/>
</dbReference>